<protein>
    <submittedName>
        <fullName evidence="2">C2H2-type domain-containing protein</fullName>
    </submittedName>
</protein>
<organism evidence="1 2">
    <name type="scientific">Panagrolaimus sp. PS1159</name>
    <dbReference type="NCBI Taxonomy" id="55785"/>
    <lineage>
        <taxon>Eukaryota</taxon>
        <taxon>Metazoa</taxon>
        <taxon>Ecdysozoa</taxon>
        <taxon>Nematoda</taxon>
        <taxon>Chromadorea</taxon>
        <taxon>Rhabditida</taxon>
        <taxon>Tylenchina</taxon>
        <taxon>Panagrolaimomorpha</taxon>
        <taxon>Panagrolaimoidea</taxon>
        <taxon>Panagrolaimidae</taxon>
        <taxon>Panagrolaimus</taxon>
    </lineage>
</organism>
<evidence type="ECO:0000313" key="2">
    <source>
        <dbReference type="WBParaSite" id="PS1159_v2.g23862.t1"/>
    </source>
</evidence>
<proteinExistence type="predicted"/>
<dbReference type="WBParaSite" id="PS1159_v2.g23862.t1">
    <property type="protein sequence ID" value="PS1159_v2.g23862.t1"/>
    <property type="gene ID" value="PS1159_v2.g23862"/>
</dbReference>
<reference evidence="2" key="1">
    <citation type="submission" date="2022-11" db="UniProtKB">
        <authorList>
            <consortium name="WormBaseParasite"/>
        </authorList>
    </citation>
    <scope>IDENTIFICATION</scope>
</reference>
<sequence>MSDENENSISLLKPNWNLIDEISIPLLEQGIGSFDILQQTLPSIVLSRFDKIDKEWTEARMIKMYRIAQLQIQYILQSQQTLVKELEQEREKVTKVNKINQAFRKSVMQSQRSSRELFKCDECSKIFLHSTFLADHIQRKHRSSSVLTNHEAETPKLFATSAPNNSWK</sequence>
<name>A0AC35G4I7_9BILA</name>
<evidence type="ECO:0000313" key="1">
    <source>
        <dbReference type="Proteomes" id="UP000887580"/>
    </source>
</evidence>
<accession>A0AC35G4I7</accession>
<dbReference type="Proteomes" id="UP000887580">
    <property type="component" value="Unplaced"/>
</dbReference>